<protein>
    <submittedName>
        <fullName evidence="1">Uncharacterized protein</fullName>
    </submittedName>
</protein>
<accession>A0A7R9FDW5</accession>
<dbReference type="EMBL" id="OD588993">
    <property type="protein sequence ID" value="CAD7451289.1"/>
    <property type="molecule type" value="Genomic_DNA"/>
</dbReference>
<dbReference type="InterPro" id="IPR009832">
    <property type="entry name" value="DUF1397"/>
</dbReference>
<sequence>MNLYIVVVDYKNLDRPVVYCEISTADQELRFLPKFGYLPFMGPKEMDLHQAQEILEHKCVEGGGGAALLEAMKASGEFIECLILATNHTSILDIGRNGSLELYNRMCRLRSGVGRCGVVFSTAMKPCMDAAEKTDLQIVTNISRAVAEFVCSQSGHSSS</sequence>
<reference evidence="1" key="1">
    <citation type="submission" date="2020-11" db="EMBL/GenBank/DDBJ databases">
        <authorList>
            <person name="Tran Van P."/>
        </authorList>
    </citation>
    <scope>NUCLEOTIDE SEQUENCE</scope>
</reference>
<organism evidence="1">
    <name type="scientific">Timema bartmani</name>
    <dbReference type="NCBI Taxonomy" id="61472"/>
    <lineage>
        <taxon>Eukaryota</taxon>
        <taxon>Metazoa</taxon>
        <taxon>Ecdysozoa</taxon>
        <taxon>Arthropoda</taxon>
        <taxon>Hexapoda</taxon>
        <taxon>Insecta</taxon>
        <taxon>Pterygota</taxon>
        <taxon>Neoptera</taxon>
        <taxon>Polyneoptera</taxon>
        <taxon>Phasmatodea</taxon>
        <taxon>Timematodea</taxon>
        <taxon>Timematoidea</taxon>
        <taxon>Timematidae</taxon>
        <taxon>Timema</taxon>
    </lineage>
</organism>
<dbReference type="PANTHER" id="PTHR20997:SF2">
    <property type="entry name" value="EG:BACR42I17.2 PROTEIN-RELATED"/>
    <property type="match status" value="1"/>
</dbReference>
<evidence type="ECO:0000313" key="1">
    <source>
        <dbReference type="EMBL" id="CAD7451289.1"/>
    </source>
</evidence>
<name>A0A7R9FDW5_9NEOP</name>
<dbReference type="PANTHER" id="PTHR20997">
    <property type="entry name" value="EG:BACR42I17.2 PROTEIN-RELATED"/>
    <property type="match status" value="1"/>
</dbReference>
<dbReference type="Pfam" id="PF07165">
    <property type="entry name" value="DUF1397"/>
    <property type="match status" value="1"/>
</dbReference>
<dbReference type="AlphaFoldDB" id="A0A7R9FDW5"/>
<proteinExistence type="predicted"/>
<gene>
    <name evidence="1" type="ORF">TBIB3V08_LOCUS13558</name>
</gene>